<evidence type="ECO:0000256" key="3">
    <source>
        <dbReference type="ARBA" id="ARBA00022448"/>
    </source>
</evidence>
<feature type="domain" description="Porin" evidence="12">
    <location>
        <begin position="16"/>
        <end position="306"/>
    </location>
</feature>
<feature type="chain" id="PRO_5030881682" evidence="11">
    <location>
        <begin position="27"/>
        <end position="341"/>
    </location>
</feature>
<dbReference type="GO" id="GO:0006811">
    <property type="term" value="P:monoatomic ion transport"/>
    <property type="evidence" value="ECO:0007669"/>
    <property type="project" value="UniProtKB-KW"/>
</dbReference>
<dbReference type="AlphaFoldDB" id="A0A7W9X452"/>
<evidence type="ECO:0000256" key="8">
    <source>
        <dbReference type="ARBA" id="ARBA00023114"/>
    </source>
</evidence>
<evidence type="ECO:0000256" key="2">
    <source>
        <dbReference type="ARBA" id="ARBA00011233"/>
    </source>
</evidence>
<protein>
    <submittedName>
        <fullName evidence="13">Putative porin</fullName>
    </submittedName>
</protein>
<evidence type="ECO:0000256" key="6">
    <source>
        <dbReference type="ARBA" id="ARBA00022729"/>
    </source>
</evidence>
<keyword evidence="8" id="KW-0626">Porin</keyword>
<dbReference type="CDD" id="cd00342">
    <property type="entry name" value="gram_neg_porins"/>
    <property type="match status" value="1"/>
</dbReference>
<dbReference type="PANTHER" id="PTHR34501:SF9">
    <property type="entry name" value="MAJOR OUTER MEMBRANE PROTEIN P.IA"/>
    <property type="match status" value="1"/>
</dbReference>
<evidence type="ECO:0000313" key="14">
    <source>
        <dbReference type="Proteomes" id="UP000540787"/>
    </source>
</evidence>
<evidence type="ECO:0000259" key="12">
    <source>
        <dbReference type="Pfam" id="PF13609"/>
    </source>
</evidence>
<name>A0A7W9X452_9BURK</name>
<dbReference type="InterPro" id="IPR033900">
    <property type="entry name" value="Gram_neg_porin_domain"/>
</dbReference>
<keyword evidence="5" id="KW-0812">Transmembrane</keyword>
<reference evidence="13 14" key="1">
    <citation type="submission" date="2020-08" db="EMBL/GenBank/DDBJ databases">
        <title>The Agave Microbiome: Exploring the role of microbial communities in plant adaptations to desert environments.</title>
        <authorList>
            <person name="Partida-Martinez L.P."/>
        </authorList>
    </citation>
    <scope>NUCLEOTIDE SEQUENCE [LARGE SCALE GENOMIC DNA]</scope>
    <source>
        <strain evidence="13 14">AT3.2</strain>
    </source>
</reference>
<feature type="signal peptide" evidence="11">
    <location>
        <begin position="1"/>
        <end position="26"/>
    </location>
</feature>
<evidence type="ECO:0000256" key="7">
    <source>
        <dbReference type="ARBA" id="ARBA00023065"/>
    </source>
</evidence>
<evidence type="ECO:0000256" key="11">
    <source>
        <dbReference type="SAM" id="SignalP"/>
    </source>
</evidence>
<dbReference type="GO" id="GO:0015288">
    <property type="term" value="F:porin activity"/>
    <property type="evidence" value="ECO:0007669"/>
    <property type="project" value="UniProtKB-KW"/>
</dbReference>
<organism evidence="13 14">
    <name type="scientific">Massilia aurea</name>
    <dbReference type="NCBI Taxonomy" id="373040"/>
    <lineage>
        <taxon>Bacteria</taxon>
        <taxon>Pseudomonadati</taxon>
        <taxon>Pseudomonadota</taxon>
        <taxon>Betaproteobacteria</taxon>
        <taxon>Burkholderiales</taxon>
        <taxon>Oxalobacteraceae</taxon>
        <taxon>Telluria group</taxon>
        <taxon>Massilia</taxon>
    </lineage>
</organism>
<dbReference type="EMBL" id="JACHBX010000005">
    <property type="protein sequence ID" value="MBB6136170.1"/>
    <property type="molecule type" value="Genomic_DNA"/>
</dbReference>
<dbReference type="InterPro" id="IPR023614">
    <property type="entry name" value="Porin_dom_sf"/>
</dbReference>
<dbReference type="GO" id="GO:0046930">
    <property type="term" value="C:pore complex"/>
    <property type="evidence" value="ECO:0007669"/>
    <property type="project" value="UniProtKB-KW"/>
</dbReference>
<keyword evidence="6 11" id="KW-0732">Signal</keyword>
<keyword evidence="9" id="KW-0472">Membrane</keyword>
<evidence type="ECO:0000256" key="5">
    <source>
        <dbReference type="ARBA" id="ARBA00022692"/>
    </source>
</evidence>
<dbReference type="InterPro" id="IPR050298">
    <property type="entry name" value="Gram-neg_bact_OMP"/>
</dbReference>
<dbReference type="RefSeq" id="WP_183557280.1">
    <property type="nucleotide sequence ID" value="NZ_JACHBX010000005.1"/>
</dbReference>
<evidence type="ECO:0000256" key="1">
    <source>
        <dbReference type="ARBA" id="ARBA00004571"/>
    </source>
</evidence>
<comment type="caution">
    <text evidence="13">The sequence shown here is derived from an EMBL/GenBank/DDBJ whole genome shotgun (WGS) entry which is preliminary data.</text>
</comment>
<gene>
    <name evidence="13" type="ORF">HD842_004347</name>
</gene>
<evidence type="ECO:0000313" key="13">
    <source>
        <dbReference type="EMBL" id="MBB6136170.1"/>
    </source>
</evidence>
<dbReference type="SUPFAM" id="SSF56935">
    <property type="entry name" value="Porins"/>
    <property type="match status" value="1"/>
</dbReference>
<proteinExistence type="predicted"/>
<accession>A0A7W9X452</accession>
<keyword evidence="4" id="KW-1134">Transmembrane beta strand</keyword>
<dbReference type="Pfam" id="PF13609">
    <property type="entry name" value="Porin_4"/>
    <property type="match status" value="1"/>
</dbReference>
<keyword evidence="3" id="KW-0813">Transport</keyword>
<evidence type="ECO:0000256" key="10">
    <source>
        <dbReference type="ARBA" id="ARBA00023237"/>
    </source>
</evidence>
<keyword evidence="10" id="KW-0998">Cell outer membrane</keyword>
<keyword evidence="14" id="KW-1185">Reference proteome</keyword>
<evidence type="ECO:0000256" key="9">
    <source>
        <dbReference type="ARBA" id="ARBA00023136"/>
    </source>
</evidence>
<sequence length="341" mass="37137">MTFLTTTPARMAFALSGSLCCSAAFAQDTPELDFYGSLRTQVESVHPDRADSYTGLRDAYSRVGISGKYPINANLALVGQVELPVDVANARLRDPYDQDENIRIASVGVKGTLGALTYGQQWMPYYNAVAAPVDMFSTYYSGYATYTVFRVAKTLAYSTPTYNGLSFGAGYAPSSGNRRSTSRIDDRRWQAVATYVRGDTRLAAGVDDRGDAGYGKNRIYGVTLSHQADALYLAVKYEAFETGNRQPGSFSTDGNRAINLYGHYALGKSTIKLMLAKVDNYGDEIIHLGIDYALSRDARLFAELYREAETAALTTRRGGLADVDGGVRGGRALAVGLRYDF</sequence>
<keyword evidence="7" id="KW-0406">Ion transport</keyword>
<dbReference type="GO" id="GO:0009279">
    <property type="term" value="C:cell outer membrane"/>
    <property type="evidence" value="ECO:0007669"/>
    <property type="project" value="UniProtKB-SubCell"/>
</dbReference>
<dbReference type="Proteomes" id="UP000540787">
    <property type="component" value="Unassembled WGS sequence"/>
</dbReference>
<evidence type="ECO:0000256" key="4">
    <source>
        <dbReference type="ARBA" id="ARBA00022452"/>
    </source>
</evidence>
<dbReference type="PANTHER" id="PTHR34501">
    <property type="entry name" value="PROTEIN YDDL-RELATED"/>
    <property type="match status" value="1"/>
</dbReference>
<comment type="subcellular location">
    <subcellularLocation>
        <location evidence="1">Cell outer membrane</location>
        <topology evidence="1">Multi-pass membrane protein</topology>
    </subcellularLocation>
</comment>
<comment type="subunit">
    <text evidence="2">Homotrimer.</text>
</comment>
<dbReference type="Gene3D" id="2.40.160.10">
    <property type="entry name" value="Porin"/>
    <property type="match status" value="1"/>
</dbReference>